<sequence>MSSESNGKKCCCVVFACMCTPVCIRWAVGYALKRDNTKCR</sequence>
<evidence type="ECO:0000313" key="1">
    <source>
        <dbReference type="EnsemblMetazoa" id="AQUA014215-PA"/>
    </source>
</evidence>
<dbReference type="Proteomes" id="UP000076407">
    <property type="component" value="Unassembled WGS sequence"/>
</dbReference>
<keyword evidence="2" id="KW-1185">Reference proteome</keyword>
<organism evidence="1 2">
    <name type="scientific">Anopheles quadriannulatus</name>
    <name type="common">Mosquito</name>
    <dbReference type="NCBI Taxonomy" id="34691"/>
    <lineage>
        <taxon>Eukaryota</taxon>
        <taxon>Metazoa</taxon>
        <taxon>Ecdysozoa</taxon>
        <taxon>Arthropoda</taxon>
        <taxon>Hexapoda</taxon>
        <taxon>Insecta</taxon>
        <taxon>Pterygota</taxon>
        <taxon>Neoptera</taxon>
        <taxon>Endopterygota</taxon>
        <taxon>Diptera</taxon>
        <taxon>Nematocera</taxon>
        <taxon>Culicoidea</taxon>
        <taxon>Culicidae</taxon>
        <taxon>Anophelinae</taxon>
        <taxon>Anopheles</taxon>
    </lineage>
</organism>
<protein>
    <submittedName>
        <fullName evidence="1">Uncharacterized protein</fullName>
    </submittedName>
</protein>
<dbReference type="EnsemblMetazoa" id="AQUA014215-RA">
    <property type="protein sequence ID" value="AQUA014215-PA"/>
    <property type="gene ID" value="AQUA014215"/>
</dbReference>
<accession>A0A182XQS9</accession>
<name>A0A182XQS9_ANOQN</name>
<dbReference type="VEuPathDB" id="VectorBase:AQUA014215"/>
<proteinExistence type="predicted"/>
<reference evidence="1" key="1">
    <citation type="submission" date="2020-05" db="UniProtKB">
        <authorList>
            <consortium name="EnsemblMetazoa"/>
        </authorList>
    </citation>
    <scope>IDENTIFICATION</scope>
    <source>
        <strain evidence="1">SANGQUA</strain>
    </source>
</reference>
<evidence type="ECO:0000313" key="2">
    <source>
        <dbReference type="Proteomes" id="UP000076407"/>
    </source>
</evidence>
<dbReference type="AlphaFoldDB" id="A0A182XQS9"/>